<dbReference type="Gene3D" id="3.60.21.10">
    <property type="match status" value="1"/>
</dbReference>
<dbReference type="SUPFAM" id="SSF56300">
    <property type="entry name" value="Metallo-dependent phosphatases"/>
    <property type="match status" value="1"/>
</dbReference>
<dbReference type="Proteomes" id="UP000555828">
    <property type="component" value="Unassembled WGS sequence"/>
</dbReference>
<dbReference type="GO" id="GO:0003993">
    <property type="term" value="F:acid phosphatase activity"/>
    <property type="evidence" value="ECO:0007669"/>
    <property type="project" value="InterPro"/>
</dbReference>
<gene>
    <name evidence="3" type="ORF">HNP65_000985</name>
</gene>
<dbReference type="Pfam" id="PF00149">
    <property type="entry name" value="Metallophos"/>
    <property type="match status" value="1"/>
</dbReference>
<name>A0A841GJL7_9BACT</name>
<evidence type="ECO:0000313" key="4">
    <source>
        <dbReference type="Proteomes" id="UP000555828"/>
    </source>
</evidence>
<keyword evidence="4" id="KW-1185">Reference proteome</keyword>
<proteinExistence type="predicted"/>
<comment type="caution">
    <text evidence="3">The sequence shown here is derived from an EMBL/GenBank/DDBJ whole genome shotgun (WGS) entry which is preliminary data.</text>
</comment>
<sequence length="630" mass="72111">MKKKLFILILMFVSVISFTSVTFKGITPFLGNSDYILSNNKIVASFTKEGVLENLAQKDVMYDAIDNLYYALDKKRVYFNNSQILNDKLIAFGTNGDKSVKAEYSLISNGLHVKITTDSTSQELRVFFKDSDVNPVIFKGKNYHFVQGSHVAYAISFPNSMSMYRIGALMILNRTPKIDNGKFSFEFDILVDKDVFSLKKDLELVKDTFNMKVVDERGRPINDLKVVALNNYIPLDVSTTSKDGELVFSLPQGNYKYQILNLDLEIKDVEDGKIIINLPENLGFKWKPYLTDLSTNSVYVAFRTNKPSTALVLFDHSKVIDNLYDTFHMIKLDNLKPMTTYAATVIVGNSLIDNVYFKTAGQERYKFLVYGDTRTNNDWHKVVCDEMAKENALFVLHTGDLVESGIVPIDWDRFFDAVHDLYSTTPLFPTLGNHEHNSILYYQAFMTAEGGGDFHKQWYSFDIGPVHYIFLDSDVEQNTVEDSIQTEWLENDLKNTNKPYIVVLFHHPFFSNVKNRGQQFRPTWHDLFVKYKVSVVFNGHIHHYERFYKDGIMYVTTGGGGAPLGFGLYSSDVSFLPFSKAAYAGYLHYIIGNIEDDHIQFIVKAVGKQENNKLKKVNQILDEFIVTPRK</sequence>
<dbReference type="PANTHER" id="PTHR22953">
    <property type="entry name" value="ACID PHOSPHATASE RELATED"/>
    <property type="match status" value="1"/>
</dbReference>
<protein>
    <submittedName>
        <fullName evidence="3">Putative phosphodiesterase</fullName>
    </submittedName>
</protein>
<dbReference type="RefSeq" id="WP_184619211.1">
    <property type="nucleotide sequence ID" value="NZ_JACHEX010000002.1"/>
</dbReference>
<dbReference type="AlphaFoldDB" id="A0A841GJL7"/>
<reference evidence="3 4" key="1">
    <citation type="submission" date="2020-08" db="EMBL/GenBank/DDBJ databases">
        <title>Genomic Encyclopedia of Type Strains, Phase IV (KMG-IV): sequencing the most valuable type-strain genomes for metagenomic binning, comparative biology and taxonomic classification.</title>
        <authorList>
            <person name="Goeker M."/>
        </authorList>
    </citation>
    <scope>NUCLEOTIDE SEQUENCE [LARGE SCALE GENOMIC DNA]</scope>
    <source>
        <strain evidence="3 4">DSM 13481</strain>
    </source>
</reference>
<dbReference type="InterPro" id="IPR004843">
    <property type="entry name" value="Calcineurin-like_PHP"/>
</dbReference>
<dbReference type="PANTHER" id="PTHR22953:SF153">
    <property type="entry name" value="PURPLE ACID PHOSPHATASE"/>
    <property type="match status" value="1"/>
</dbReference>
<evidence type="ECO:0000256" key="1">
    <source>
        <dbReference type="ARBA" id="ARBA00022729"/>
    </source>
</evidence>
<accession>A0A841GJL7</accession>
<dbReference type="EMBL" id="JACHEX010000002">
    <property type="protein sequence ID" value="MBB6062547.1"/>
    <property type="molecule type" value="Genomic_DNA"/>
</dbReference>
<keyword evidence="1" id="KW-0732">Signal</keyword>
<feature type="domain" description="Calcineurin-like phosphoesterase" evidence="2">
    <location>
        <begin position="366"/>
        <end position="544"/>
    </location>
</feature>
<evidence type="ECO:0000259" key="2">
    <source>
        <dbReference type="Pfam" id="PF00149"/>
    </source>
</evidence>
<organism evidence="3 4">
    <name type="scientific">Thermosipho japonicus</name>
    <dbReference type="NCBI Taxonomy" id="90323"/>
    <lineage>
        <taxon>Bacteria</taxon>
        <taxon>Thermotogati</taxon>
        <taxon>Thermotogota</taxon>
        <taxon>Thermotogae</taxon>
        <taxon>Thermotogales</taxon>
        <taxon>Fervidobacteriaceae</taxon>
        <taxon>Thermosipho</taxon>
    </lineage>
</organism>
<evidence type="ECO:0000313" key="3">
    <source>
        <dbReference type="EMBL" id="MBB6062547.1"/>
    </source>
</evidence>
<dbReference type="InterPro" id="IPR029052">
    <property type="entry name" value="Metallo-depent_PP-like"/>
</dbReference>
<dbReference type="InterPro" id="IPR039331">
    <property type="entry name" value="PAPs-like"/>
</dbReference>